<sequence>MTGPDRPSPAVRVGGVPIPLGPPPAVWRSTSVAAVAEVTVAVGPGVSVTVDAADPGTVLAWSVDAQADPAALTAACTEDVTALVAQIRAGTGTAADTPLRLTPTWTRRALVAAVSQRFPAPLHEGALLLDAAAADQGVGDTALAAVTLGWAAPVLDVLATASLTGELTDAAAATLNDVAQQCDRAAAGVDVGTEVAAIAERLAHRRTVVAERRLRPLLEWLALSGDSASAFTLGGGTEPGVTPAGLPEEVDLLAVPARILRWAGSRAPEIRVLPTTPVEDRGHQTARVHVPLADHVDALCREAGVLRAYAADGQSGRLLCTATMRVQERMLVGELRFRRRHDDTPVFGVFSADLGPGVLRCTPTGRALRSIDRLMIDAWSTHRGAVAAAAATDPDAPDAAPEQLRGRAEGLLVRARSLTDNALDRLEVLAARIASDDELLGDRLDARLDAIEGYLSTLEGSALHLAPGTEPLLAEQVPVGDAQDEPA</sequence>
<organism evidence="1 2">
    <name type="scientific">Nocardia vulneris</name>
    <dbReference type="NCBI Taxonomy" id="1141657"/>
    <lineage>
        <taxon>Bacteria</taxon>
        <taxon>Bacillati</taxon>
        <taxon>Actinomycetota</taxon>
        <taxon>Actinomycetes</taxon>
        <taxon>Mycobacteriales</taxon>
        <taxon>Nocardiaceae</taxon>
        <taxon>Nocardia</taxon>
    </lineage>
</organism>
<accession>A0ABR4Z9X9</accession>
<protein>
    <submittedName>
        <fullName evidence="1">Uncharacterized protein</fullName>
    </submittedName>
</protein>
<dbReference type="Proteomes" id="UP000031364">
    <property type="component" value="Unassembled WGS sequence"/>
</dbReference>
<reference evidence="1 2" key="1">
    <citation type="journal article" date="2014" name="Int. J. Syst. Evol. Microbiol.">
        <title>Nocardia vulneris sp. nov., isolated from wounds of human patients in North America.</title>
        <authorList>
            <person name="Lasker B.A."/>
            <person name="Bell M."/>
            <person name="Klenk H.P."/>
            <person name="Sproer C."/>
            <person name="Schumann C."/>
            <person name="Schumann P."/>
            <person name="Brown J.M."/>
        </authorList>
    </citation>
    <scope>NUCLEOTIDE SEQUENCE [LARGE SCALE GENOMIC DNA]</scope>
    <source>
        <strain evidence="1 2">W9851</strain>
    </source>
</reference>
<name>A0ABR4Z9X9_9NOCA</name>
<dbReference type="RefSeq" id="WP_043675928.1">
    <property type="nucleotide sequence ID" value="NZ_BDCI01000035.1"/>
</dbReference>
<keyword evidence="2" id="KW-1185">Reference proteome</keyword>
<evidence type="ECO:0000313" key="2">
    <source>
        <dbReference type="Proteomes" id="UP000031364"/>
    </source>
</evidence>
<evidence type="ECO:0000313" key="1">
    <source>
        <dbReference type="EMBL" id="KIA62152.1"/>
    </source>
</evidence>
<comment type="caution">
    <text evidence="1">The sequence shown here is derived from an EMBL/GenBank/DDBJ whole genome shotgun (WGS) entry which is preliminary data.</text>
</comment>
<gene>
    <name evidence="1" type="ORF">FG87_26535</name>
</gene>
<proteinExistence type="predicted"/>
<dbReference type="EMBL" id="JNFP01000035">
    <property type="protein sequence ID" value="KIA62152.1"/>
    <property type="molecule type" value="Genomic_DNA"/>
</dbReference>